<protein>
    <submittedName>
        <fullName evidence="3">Hypothetical_protein</fullName>
    </submittedName>
</protein>
<dbReference type="EMBL" id="CATOUU010000002">
    <property type="protein sequence ID" value="CAI9912496.1"/>
    <property type="molecule type" value="Genomic_DNA"/>
</dbReference>
<evidence type="ECO:0000256" key="1">
    <source>
        <dbReference type="SAM" id="SignalP"/>
    </source>
</evidence>
<reference evidence="2" key="1">
    <citation type="submission" date="2023-06" db="EMBL/GenBank/DDBJ databases">
        <authorList>
            <person name="Kurt Z."/>
        </authorList>
    </citation>
    <scope>NUCLEOTIDE SEQUENCE</scope>
</reference>
<evidence type="ECO:0000313" key="3">
    <source>
        <dbReference type="EMBL" id="CAL6078520.1"/>
    </source>
</evidence>
<proteinExistence type="predicted"/>
<organism evidence="2">
    <name type="scientific">Hexamita inflata</name>
    <dbReference type="NCBI Taxonomy" id="28002"/>
    <lineage>
        <taxon>Eukaryota</taxon>
        <taxon>Metamonada</taxon>
        <taxon>Diplomonadida</taxon>
        <taxon>Hexamitidae</taxon>
        <taxon>Hexamitinae</taxon>
        <taxon>Hexamita</taxon>
    </lineage>
</organism>
<reference evidence="3 4" key="2">
    <citation type="submission" date="2024-07" db="EMBL/GenBank/DDBJ databases">
        <authorList>
            <person name="Akdeniz Z."/>
        </authorList>
    </citation>
    <scope>NUCLEOTIDE SEQUENCE [LARGE SCALE GENOMIC DNA]</scope>
</reference>
<dbReference type="AlphaFoldDB" id="A0AA86N4C5"/>
<gene>
    <name evidence="2" type="ORF">HINF_LOCUS141</name>
    <name evidence="3" type="ORF">HINF_LOCUS58944</name>
</gene>
<keyword evidence="4" id="KW-1185">Reference proteome</keyword>
<feature type="signal peptide" evidence="1">
    <location>
        <begin position="1"/>
        <end position="32"/>
    </location>
</feature>
<accession>A0AA86N4C5</accession>
<sequence>MSQAKQPQSVFTNKCVQLILHVVCLFLGSGSATPTQVISADLELGSYATFVHGQQSKEVVPSKLDGPRNHQNISMMYTNSEGFGNACVSEIVSLQLGFLFCLLCAQLYY</sequence>
<evidence type="ECO:0000313" key="2">
    <source>
        <dbReference type="EMBL" id="CAI9912496.1"/>
    </source>
</evidence>
<dbReference type="EMBL" id="CAXDID020000334">
    <property type="protein sequence ID" value="CAL6078520.1"/>
    <property type="molecule type" value="Genomic_DNA"/>
</dbReference>
<feature type="chain" id="PRO_5041733130" evidence="1">
    <location>
        <begin position="33"/>
        <end position="109"/>
    </location>
</feature>
<dbReference type="Proteomes" id="UP001642409">
    <property type="component" value="Unassembled WGS sequence"/>
</dbReference>
<name>A0AA86N4C5_9EUKA</name>
<comment type="caution">
    <text evidence="2">The sequence shown here is derived from an EMBL/GenBank/DDBJ whole genome shotgun (WGS) entry which is preliminary data.</text>
</comment>
<keyword evidence="1" id="KW-0732">Signal</keyword>
<evidence type="ECO:0000313" key="4">
    <source>
        <dbReference type="Proteomes" id="UP001642409"/>
    </source>
</evidence>